<proteinExistence type="inferred from homology"/>
<sequence length="162" mass="17265">AGFLAALVPASFWADLFISGHGTWTSVENAAIGPLIAVVSWVCSVGNVPLAAALWKGGISFGGVISFVFADLISMPLILIYRKFYGGRLTARLVLVFYAVMTVGGLAVGELFDAAGIVPTVRRASVVAAHFSWNYTTALNIVFLAVFAGLYWLKRHRDQLGG</sequence>
<evidence type="ECO:0000256" key="5">
    <source>
        <dbReference type="ARBA" id="ARBA00022989"/>
    </source>
</evidence>
<keyword evidence="3" id="KW-1003">Cell membrane</keyword>
<comment type="similarity">
    <text evidence="2">Belongs to the UPF0718 family.</text>
</comment>
<keyword evidence="4 7" id="KW-0812">Transmembrane</keyword>
<feature type="transmembrane region" description="Helical" evidence="7">
    <location>
        <begin position="132"/>
        <end position="153"/>
    </location>
</feature>
<evidence type="ECO:0000256" key="6">
    <source>
        <dbReference type="ARBA" id="ARBA00023136"/>
    </source>
</evidence>
<reference evidence="8" key="2">
    <citation type="journal article" date="2014" name="ISME J.">
        <title>Microbial stratification in low pH oxic and suboxic macroscopic growths along an acid mine drainage.</title>
        <authorList>
            <person name="Mendez-Garcia C."/>
            <person name="Mesa V."/>
            <person name="Sprenger R.R."/>
            <person name="Richter M."/>
            <person name="Diez M.S."/>
            <person name="Solano J."/>
            <person name="Bargiela R."/>
            <person name="Golyshina O.V."/>
            <person name="Manteca A."/>
            <person name="Ramos J.L."/>
            <person name="Gallego J.R."/>
            <person name="Llorente I."/>
            <person name="Martins Dos Santos V.A."/>
            <person name="Jensen O.N."/>
            <person name="Pelaez A.I."/>
            <person name="Sanchez J."/>
            <person name="Ferrer M."/>
        </authorList>
    </citation>
    <scope>NUCLEOTIDE SEQUENCE</scope>
</reference>
<keyword evidence="5 7" id="KW-1133">Transmembrane helix</keyword>
<dbReference type="AlphaFoldDB" id="T0ZI66"/>
<dbReference type="PANTHER" id="PTHR42775">
    <property type="entry name" value="PERMEASE RV2963-RELATED"/>
    <property type="match status" value="1"/>
</dbReference>
<dbReference type="GO" id="GO:0005886">
    <property type="term" value="C:plasma membrane"/>
    <property type="evidence" value="ECO:0007669"/>
    <property type="project" value="UniProtKB-SubCell"/>
</dbReference>
<comment type="subcellular location">
    <subcellularLocation>
        <location evidence="1">Cell membrane</location>
        <topology evidence="1">Multi-pass membrane protein</topology>
    </subcellularLocation>
</comment>
<evidence type="ECO:0000256" key="3">
    <source>
        <dbReference type="ARBA" id="ARBA00022475"/>
    </source>
</evidence>
<evidence type="ECO:0000256" key="7">
    <source>
        <dbReference type="SAM" id="Phobius"/>
    </source>
</evidence>
<dbReference type="InterPro" id="IPR005524">
    <property type="entry name" value="DUF318"/>
</dbReference>
<evidence type="ECO:0000256" key="4">
    <source>
        <dbReference type="ARBA" id="ARBA00022692"/>
    </source>
</evidence>
<evidence type="ECO:0000256" key="2">
    <source>
        <dbReference type="ARBA" id="ARBA00006386"/>
    </source>
</evidence>
<feature type="transmembrane region" description="Helical" evidence="7">
    <location>
        <begin position="61"/>
        <end position="81"/>
    </location>
</feature>
<keyword evidence="6 7" id="KW-0472">Membrane</keyword>
<feature type="non-terminal residue" evidence="8">
    <location>
        <position position="162"/>
    </location>
</feature>
<dbReference type="Pfam" id="PF03773">
    <property type="entry name" value="ArsP_1"/>
    <property type="match status" value="1"/>
</dbReference>
<evidence type="ECO:0000313" key="8">
    <source>
        <dbReference type="EMBL" id="EQD44102.1"/>
    </source>
</evidence>
<evidence type="ECO:0000256" key="1">
    <source>
        <dbReference type="ARBA" id="ARBA00004651"/>
    </source>
</evidence>
<dbReference type="InterPro" id="IPR053166">
    <property type="entry name" value="UPF0718_permease"/>
</dbReference>
<dbReference type="PANTHER" id="PTHR42775:SF1">
    <property type="entry name" value="PERMEASE RV2963-RELATED"/>
    <property type="match status" value="1"/>
</dbReference>
<feature type="transmembrane region" description="Helical" evidence="7">
    <location>
        <begin position="93"/>
        <end position="112"/>
    </location>
</feature>
<name>T0ZI66_9ZZZZ</name>
<protein>
    <submittedName>
        <fullName evidence="8">Permease</fullName>
    </submittedName>
</protein>
<dbReference type="EMBL" id="AUZY01008986">
    <property type="protein sequence ID" value="EQD44102.1"/>
    <property type="molecule type" value="Genomic_DNA"/>
</dbReference>
<comment type="caution">
    <text evidence="8">The sequence shown here is derived from an EMBL/GenBank/DDBJ whole genome shotgun (WGS) entry which is preliminary data.</text>
</comment>
<feature type="non-terminal residue" evidence="8">
    <location>
        <position position="1"/>
    </location>
</feature>
<accession>T0ZI66</accession>
<gene>
    <name evidence="8" type="ORF">B1B_13643</name>
</gene>
<reference evidence="8" key="1">
    <citation type="submission" date="2013-08" db="EMBL/GenBank/DDBJ databases">
        <authorList>
            <person name="Mendez C."/>
            <person name="Richter M."/>
            <person name="Ferrer M."/>
            <person name="Sanchez J."/>
        </authorList>
    </citation>
    <scope>NUCLEOTIDE SEQUENCE</scope>
</reference>
<organism evidence="8">
    <name type="scientific">mine drainage metagenome</name>
    <dbReference type="NCBI Taxonomy" id="410659"/>
    <lineage>
        <taxon>unclassified sequences</taxon>
        <taxon>metagenomes</taxon>
        <taxon>ecological metagenomes</taxon>
    </lineage>
</organism>